<organism evidence="1 2">
    <name type="scientific">Acinetobacter venetianus</name>
    <dbReference type="NCBI Taxonomy" id="52133"/>
    <lineage>
        <taxon>Bacteria</taxon>
        <taxon>Pseudomonadati</taxon>
        <taxon>Pseudomonadota</taxon>
        <taxon>Gammaproteobacteria</taxon>
        <taxon>Moraxellales</taxon>
        <taxon>Moraxellaceae</taxon>
        <taxon>Acinetobacter</taxon>
    </lineage>
</organism>
<gene>
    <name evidence="1" type="ORF">AVENLUH5627_02737</name>
</gene>
<name>A0A150HLC9_9GAMM</name>
<accession>A0A150HLC9</accession>
<evidence type="ECO:0000313" key="1">
    <source>
        <dbReference type="EMBL" id="KXZ65844.1"/>
    </source>
</evidence>
<dbReference type="Proteomes" id="UP000075680">
    <property type="component" value="Unassembled WGS sequence"/>
</dbReference>
<dbReference type="EMBL" id="JRUE01000213">
    <property type="protein sequence ID" value="KXZ65844.1"/>
    <property type="molecule type" value="Genomic_DNA"/>
</dbReference>
<evidence type="ECO:0000313" key="2">
    <source>
        <dbReference type="Proteomes" id="UP000075680"/>
    </source>
</evidence>
<dbReference type="PATRIC" id="fig|52133.18.peg.2810"/>
<reference evidence="1 2" key="1">
    <citation type="journal article" date="2016" name="Sci. Rep.">
        <title>Genomic and phenotypic characterization of the species Acinetobacter venetianus.</title>
        <authorList>
            <person name="Fondi M."/>
            <person name="Maida I."/>
            <person name="Perrin E."/>
            <person name="Orlandini V."/>
            <person name="La Torre L."/>
            <person name="Bosi E."/>
            <person name="Negroni A."/>
            <person name="Zanaroli G."/>
            <person name="Fava F."/>
            <person name="Decorosi F."/>
            <person name="Giovannetti L."/>
            <person name="Viti C."/>
            <person name="Vaneechoutte M."/>
            <person name="Dijkshoorn L."/>
            <person name="Fani R."/>
        </authorList>
    </citation>
    <scope>NUCLEOTIDE SEQUENCE [LARGE SCALE GENOMIC DNA]</scope>
    <source>
        <strain evidence="1 2">LUH5627</strain>
    </source>
</reference>
<proteinExistence type="predicted"/>
<comment type="caution">
    <text evidence="1">The sequence shown here is derived from an EMBL/GenBank/DDBJ whole genome shotgun (WGS) entry which is preliminary data.</text>
</comment>
<dbReference type="AlphaFoldDB" id="A0A150HLC9"/>
<protein>
    <submittedName>
        <fullName evidence="1">Uncharacterized protein</fullName>
    </submittedName>
</protein>
<sequence>MILDQYMSNETKQVIARIGETDQLYLENNTPELALERADLRLQLVMLSHVRQEQLHFLQEAIVLLEQARIEYDEMPLSLYLNLSLYLAKAYMIYFELTKEQRFALITQQILKPLAHHNHLDIYFFLAYASAAKQEQAMTRHWLQKYVSCFEYDLELLQVHPAFKSVRTEDWFKALIQNKAH</sequence>